<dbReference type="Gene3D" id="1.25.40.800">
    <property type="match status" value="1"/>
</dbReference>
<dbReference type="OrthoDB" id="1933107at2759"/>
<dbReference type="GO" id="GO:0005634">
    <property type="term" value="C:nucleus"/>
    <property type="evidence" value="ECO:0007669"/>
    <property type="project" value="UniProtKB-SubCell"/>
</dbReference>
<feature type="domain" description="CCR4-Not complex component Not1 C-terminal" evidence="7">
    <location>
        <begin position="1882"/>
        <end position="2245"/>
    </location>
</feature>
<feature type="domain" description="CCR4-NOT transcription complex subunit 1 HEAT repeat" evidence="11">
    <location>
        <begin position="612"/>
        <end position="756"/>
    </location>
</feature>
<feature type="region of interest" description="Disordered" evidence="6">
    <location>
        <begin position="1"/>
        <end position="70"/>
    </location>
</feature>
<dbReference type="Gene3D" id="1.25.40.790">
    <property type="match status" value="1"/>
</dbReference>
<keyword evidence="14" id="KW-1185">Reference proteome</keyword>
<reference evidence="13 14" key="1">
    <citation type="submission" date="2016-07" db="EMBL/GenBank/DDBJ databases">
        <title>Pervasive Adenine N6-methylation of Active Genes in Fungi.</title>
        <authorList>
            <consortium name="DOE Joint Genome Institute"/>
            <person name="Mondo S.J."/>
            <person name="Dannebaum R.O."/>
            <person name="Kuo R.C."/>
            <person name="Labutti K."/>
            <person name="Haridas S."/>
            <person name="Kuo A."/>
            <person name="Salamov A."/>
            <person name="Ahrendt S.R."/>
            <person name="Lipzen A."/>
            <person name="Sullivan W."/>
            <person name="Andreopoulos W.B."/>
            <person name="Clum A."/>
            <person name="Lindquist E."/>
            <person name="Daum C."/>
            <person name="Ramamoorthy G.K."/>
            <person name="Gryganskyi A."/>
            <person name="Culley D."/>
            <person name="Magnuson J.K."/>
            <person name="James T.Y."/>
            <person name="O'Malley M.A."/>
            <person name="Stajich J.E."/>
            <person name="Spatafora J.W."/>
            <person name="Visel A."/>
            <person name="Grigoriev I.V."/>
        </authorList>
    </citation>
    <scope>NUCLEOTIDE SEQUENCE [LARGE SCALE GENOMIC DNA]</scope>
    <source>
        <strain evidence="13 14">68-887.2</strain>
    </source>
</reference>
<sequence length="2254" mass="250210">MISTPPPGLPRPPGLTVNPQSMSIPPPGLGGGTRPPPGFGVGTNVPPQSSPVSTTSSGGGGRRGDQDGQGGAATIVRAQIVFLLTTITEESFEKASNEIRTLVSQNGPEMYHHFLRRAAVTANPILQILIHHSQQYQDDPAAPPPNIPTTGGAALIWRLIVSEAIRAARDVTLAPHFALIMLSPFPSTPLPLPSLRLFGLSPSFLFSLAAYTLAAPHVFPPNHASVEVIHTLLRQTYQSAIELLRSPQLPFWSAAIPNQAPYADDLNLQEARTLILALYPRSPSSGGTASRPPTPTNPTSPHQSPLSSLQRQALLHALTVKFSSPAIVLQTLSALSPGGPPRSPGSIPLEDILFELGENLTQDEGTVEAVIGRWWGPWLLDGDRSTGQLVAEAARTVLGLCEGMREGRSVDNHIVVKAISSLDGVPGYELVRAFDQPRSIAAYPTSLPLLLSLLVVPPQTPVPPLAGLLPASLESPIWNNLSSLLSILNALTSLPPDALPIFTMPNAPPPSAYARIVEPPSPEVSMNKLARQQAKDIQGAGLWNTLGLVQVLVYACGLADSEHVNEDSADIGRRATELLDKAAALAPELVLIALEKIPKPLPASVANMHVRLLAHYLSSTSANVTSSQLVFQQMWQHNPEGLLAVLVEYYSEDENNIGRVADVAFELKILDKLLASDNMHFALDIASLAASKEYFDLEKWLADGVSVKGDEFLQSIFEFVEHKIHLEIEHQHISDPNSPLLYTLGVEVYAMFIRVIRNAEGLSAEDIARFKHLRTDILIVHPRLLNLRPHSKEEQGFVVAKFHKDINDQVDEMYQRMYAGEIKLDDVIEELKRLQESSEQRDQELFACALHSVFDEFKFVKAYPAKELTMTGILFGAIIDARLVKDVPAFVATRYVLDACKAPPSEGLFQFGINALSVLRRSLVDFPGLCRSLLDIPALHDSHPVLINDIVAALAEREELDMQGGVKLAFPALRLPILVEEGNDEFREPDAKKKDAIMFIINQIAPSNYEAKSKEMAKLFEDQYSRWFAHYFIDVRVSLEANRHEIYMQLLEMIGSPVLEKHVLWETYRKARDLLNSESSLSSASERATLKTVALWLGRITLARNKPIKLRELSIKDLLIQGFDNKRLIVAIPFVCHLMACCKESTVFHPPNPWVVAILSLLVEFYHFGELRLNFKFEIEVLFSKLNIQLEATEPSTLLRTHTPPPPPQPDVPNRLDAELQRALSDLTSGRERFEPPVNDAFARMQAYQTEQAAREAQEAFLRRINDLVAELPEFLVFSQDYPIFTAPTLKRVVHHSIDRAIREIIQPVVERSVTIAGISSRDLVQKDFGMDGDAVKMRHAAHLMVGNLAGNLALVTCKEPLRTGMIANIRNMLSQNGFTEESMPDGMIQGCVNDNLDVACSVVRRAAMEKAAQDIDVNLHAQYAARRAHAANRPREPFFDNSSFGVGVSHSALPDPLRLRAGGLTPAQLRVYEDFGEPPRHVSSSINGDGASSYPDLMPADIKRGPSPFYPELEAVASPPMMTAQASIEKFHELVAEIEKLLPQIPAASLAAIPADDPIRVLVRRVVTSANQSTSREQTTLSIAQKAVQLLYKTPLSLGREVYTMMLQQLCELSRKVEKEVKSWLIYAEDSRKYNVPVTVTLIRAGFLPIPELDAQLAQMCLRSFAPEILDFVSNLVRACSLIEMPYVPRNSFAASLAALLRARELNHSTPFVDALLDDLRGPRSQDMVKELSNGSDKASVDPKLQEQLAHHFLEWVRIYSQTRNAEAAFIPYITHIQKEGILNGEDVSSAFYRTAINCAVDIDMGRLDQLPPKFYGTDALAKLIVLIIKNYGDKSGSSAPRAVYYYNKILNIMSYSLVQRQLEESFSQRPWSRFFTSMLNELSSLEYTLPETYFGCLKSFANVLGIFQPTYAPRFAYGWFTAISHHQFMPKILSMTREEGWPEYHRCLMWLLRFLNPILQGEMSSSARYFYKATTRLLITIMKDFPEFLDEFYHTLSTAIPSHCIQLRNIVLAAFPASLGPLPSCYKRLEELAGEMQHFPTVRSDYISAMSAGNIKAAIDQHVRTGMPTQNAIVAELKNRIAVKSMNSDGSTIITWNHTLLHAVVFYLGTTAVQTRAQDTGIVDFEASAPEVGILCSLAFTLDAEGQYYMLCVIADQLRYPSAHTLFFISFMLHLYTVSLDTETQSGIPERIARVLLERVLVQRPHPWGLLVTFVQLVEVEQYGLLKQPWARADVEIFAMFTKAQKAIVGQE</sequence>
<evidence type="ECO:0000256" key="4">
    <source>
        <dbReference type="ARBA" id="ARBA00023163"/>
    </source>
</evidence>
<keyword evidence="3" id="KW-0805">Transcription regulation</keyword>
<evidence type="ECO:0000256" key="3">
    <source>
        <dbReference type="ARBA" id="ARBA00023015"/>
    </source>
</evidence>
<keyword evidence="5" id="KW-0539">Nucleus</keyword>
<dbReference type="InterPro" id="IPR032193">
    <property type="entry name" value="CNOT1_TTP_bind"/>
</dbReference>
<dbReference type="Gene3D" id="1.25.40.840">
    <property type="entry name" value="CCR4-NOT transcription complex subunit 1 TTP binding domain"/>
    <property type="match status" value="1"/>
</dbReference>
<evidence type="ECO:0000256" key="2">
    <source>
        <dbReference type="ARBA" id="ARBA00022491"/>
    </source>
</evidence>
<dbReference type="GO" id="GO:0000288">
    <property type="term" value="P:nuclear-transcribed mRNA catabolic process, deadenylation-dependent decay"/>
    <property type="evidence" value="ECO:0007669"/>
    <property type="project" value="TreeGrafter"/>
</dbReference>
<dbReference type="InterPro" id="IPR040398">
    <property type="entry name" value="Not1"/>
</dbReference>
<dbReference type="InterPro" id="IPR038535">
    <property type="entry name" value="CNOT1_TTP_bind_sf"/>
</dbReference>
<feature type="compositionally biased region" description="Low complexity" evidence="6">
    <location>
        <begin position="45"/>
        <end position="56"/>
    </location>
</feature>
<dbReference type="Pfam" id="PF16417">
    <property type="entry name" value="CNOT1_TTP_bind"/>
    <property type="match status" value="1"/>
</dbReference>
<dbReference type="PANTHER" id="PTHR13162">
    <property type="entry name" value="CCR4-NOT TRANSCRIPTION COMPLEX"/>
    <property type="match status" value="1"/>
</dbReference>
<keyword evidence="2" id="KW-0678">Repressor</keyword>
<dbReference type="Pfam" id="PF25097">
    <property type="entry name" value="ARM_Cnot1"/>
    <property type="match status" value="1"/>
</dbReference>
<dbReference type="PANTHER" id="PTHR13162:SF8">
    <property type="entry name" value="CCR4-NOT TRANSCRIPTION COMPLEX SUBUNIT 1"/>
    <property type="match status" value="1"/>
</dbReference>
<evidence type="ECO:0000256" key="5">
    <source>
        <dbReference type="ARBA" id="ARBA00023242"/>
    </source>
</evidence>
<evidence type="ECO:0000256" key="1">
    <source>
        <dbReference type="ARBA" id="ARBA00004123"/>
    </source>
</evidence>
<evidence type="ECO:0000259" key="11">
    <source>
        <dbReference type="Pfam" id="PF16418"/>
    </source>
</evidence>
<feature type="compositionally biased region" description="Gly residues" evidence="6">
    <location>
        <begin position="57"/>
        <end position="70"/>
    </location>
</feature>
<feature type="compositionally biased region" description="Pro residues" evidence="6">
    <location>
        <begin position="24"/>
        <end position="38"/>
    </location>
</feature>
<evidence type="ECO:0000259" key="7">
    <source>
        <dbReference type="Pfam" id="PF04054"/>
    </source>
</evidence>
<evidence type="ECO:0000259" key="12">
    <source>
        <dbReference type="Pfam" id="PF25097"/>
    </source>
</evidence>
<dbReference type="InterPro" id="IPR032191">
    <property type="entry name" value="CNOT1_CAF1_bind"/>
</dbReference>
<dbReference type="Pfam" id="PF12842">
    <property type="entry name" value="DUF3819"/>
    <property type="match status" value="1"/>
</dbReference>
<feature type="region of interest" description="Disordered" evidence="6">
    <location>
        <begin position="282"/>
        <end position="308"/>
    </location>
</feature>
<dbReference type="Pfam" id="PF16418">
    <property type="entry name" value="CNOT1_HEAT"/>
    <property type="match status" value="1"/>
</dbReference>
<evidence type="ECO:0000259" key="9">
    <source>
        <dbReference type="Pfam" id="PF16415"/>
    </source>
</evidence>
<dbReference type="Pfam" id="PF04054">
    <property type="entry name" value="Not1"/>
    <property type="match status" value="1"/>
</dbReference>
<evidence type="ECO:0000256" key="6">
    <source>
        <dbReference type="SAM" id="MobiDB-lite"/>
    </source>
</evidence>
<gene>
    <name evidence="13" type="ORF">BCR39DRAFT_601214</name>
</gene>
<feature type="domain" description="CCR4-NOT transcription complex subunit 1 CAF1-binding" evidence="9">
    <location>
        <begin position="986"/>
        <end position="1204"/>
    </location>
</feature>
<feature type="domain" description="CCR4-NOT transcription complex subunit 1" evidence="8">
    <location>
        <begin position="1288"/>
        <end position="1430"/>
    </location>
</feature>
<comment type="subcellular location">
    <subcellularLocation>
        <location evidence="1">Nucleus</location>
    </subcellularLocation>
</comment>
<evidence type="ECO:0000259" key="8">
    <source>
        <dbReference type="Pfam" id="PF12842"/>
    </source>
</evidence>
<accession>A0A1Y2AGZ1</accession>
<protein>
    <submittedName>
        <fullName evidence="13">Putative exoribonuclease</fullName>
    </submittedName>
</protein>
<keyword evidence="4" id="KW-0804">Transcription</keyword>
<evidence type="ECO:0000313" key="14">
    <source>
        <dbReference type="Proteomes" id="UP000193986"/>
    </source>
</evidence>
<name>A0A1Y2AGZ1_9TREE</name>
<feature type="domain" description="CCR4-NOT transcription complex subunit 1 TTP binding" evidence="10">
    <location>
        <begin position="800"/>
        <end position="956"/>
    </location>
</feature>
<dbReference type="GO" id="GO:0017148">
    <property type="term" value="P:negative regulation of translation"/>
    <property type="evidence" value="ECO:0007669"/>
    <property type="project" value="InterPro"/>
</dbReference>
<dbReference type="FunCoup" id="A0A1Y2AGZ1">
    <property type="interactions" value="620"/>
</dbReference>
<dbReference type="Proteomes" id="UP000193986">
    <property type="component" value="Unassembled WGS sequence"/>
</dbReference>
<evidence type="ECO:0000259" key="10">
    <source>
        <dbReference type="Pfam" id="PF16417"/>
    </source>
</evidence>
<dbReference type="CDD" id="cd20710">
    <property type="entry name" value="NOT1_connector"/>
    <property type="match status" value="1"/>
</dbReference>
<dbReference type="InterPro" id="IPR032194">
    <property type="entry name" value="CNOT1_HEAT"/>
</dbReference>
<dbReference type="InterPro" id="IPR055454">
    <property type="entry name" value="CNOT1-like_NOT1_connector"/>
</dbReference>
<dbReference type="GO" id="GO:0060090">
    <property type="term" value="F:molecular adaptor activity"/>
    <property type="evidence" value="ECO:0007669"/>
    <property type="project" value="TreeGrafter"/>
</dbReference>
<feature type="domain" description="CCR4-NOT transcription complex subunit 1-like NOT1 connector" evidence="12">
    <location>
        <begin position="1538"/>
        <end position="1722"/>
    </location>
</feature>
<organism evidence="13 14">
    <name type="scientific">Naematelia encephala</name>
    <dbReference type="NCBI Taxonomy" id="71784"/>
    <lineage>
        <taxon>Eukaryota</taxon>
        <taxon>Fungi</taxon>
        <taxon>Dikarya</taxon>
        <taxon>Basidiomycota</taxon>
        <taxon>Agaricomycotina</taxon>
        <taxon>Tremellomycetes</taxon>
        <taxon>Tremellales</taxon>
        <taxon>Naemateliaceae</taxon>
        <taxon>Naematelia</taxon>
    </lineage>
</organism>
<comment type="caution">
    <text evidence="13">The sequence shown here is derived from an EMBL/GenBank/DDBJ whole genome shotgun (WGS) entry which is preliminary data.</text>
</comment>
<proteinExistence type="predicted"/>
<dbReference type="STRING" id="71784.A0A1Y2AGZ1"/>
<dbReference type="InterPro" id="IPR007196">
    <property type="entry name" value="CCR4-Not_Not1_C"/>
</dbReference>
<dbReference type="GO" id="GO:0000932">
    <property type="term" value="C:P-body"/>
    <property type="evidence" value="ECO:0007669"/>
    <property type="project" value="TreeGrafter"/>
</dbReference>
<feature type="compositionally biased region" description="Pro residues" evidence="6">
    <location>
        <begin position="1"/>
        <end position="13"/>
    </location>
</feature>
<dbReference type="GO" id="GO:0030015">
    <property type="term" value="C:CCR4-NOT core complex"/>
    <property type="evidence" value="ECO:0007669"/>
    <property type="project" value="InterPro"/>
</dbReference>
<dbReference type="InParanoid" id="A0A1Y2AGZ1"/>
<dbReference type="InterPro" id="IPR024557">
    <property type="entry name" value="CNOT1_dom_4"/>
</dbReference>
<dbReference type="Pfam" id="PF16415">
    <property type="entry name" value="CNOT1_CAF1_bind"/>
    <property type="match status" value="1"/>
</dbReference>
<dbReference type="EMBL" id="MCFC01000103">
    <property type="protein sequence ID" value="ORY21859.1"/>
    <property type="molecule type" value="Genomic_DNA"/>
</dbReference>
<dbReference type="Gene3D" id="1.25.40.180">
    <property type="match status" value="1"/>
</dbReference>
<evidence type="ECO:0000313" key="13">
    <source>
        <dbReference type="EMBL" id="ORY21859.1"/>
    </source>
</evidence>